<dbReference type="InterPro" id="IPR043128">
    <property type="entry name" value="Rev_trsase/Diguanyl_cyclase"/>
</dbReference>
<dbReference type="FunFam" id="3.30.70.270:FF:000001">
    <property type="entry name" value="Diguanylate cyclase domain protein"/>
    <property type="match status" value="1"/>
</dbReference>
<dbReference type="OrthoDB" id="9812260at2"/>
<dbReference type="AlphaFoldDB" id="A0A430KPY3"/>
<keyword evidence="7" id="KW-1185">Reference proteome</keyword>
<keyword evidence="4" id="KW-0812">Transmembrane</keyword>
<protein>
    <recommendedName>
        <fullName evidence="2">diguanylate cyclase</fullName>
        <ecNumber evidence="2">2.7.7.65</ecNumber>
    </recommendedName>
</protein>
<dbReference type="CDD" id="cd01949">
    <property type="entry name" value="GGDEF"/>
    <property type="match status" value="1"/>
</dbReference>
<proteinExistence type="predicted"/>
<dbReference type="EMBL" id="RQXW01000009">
    <property type="protein sequence ID" value="RTE65558.1"/>
    <property type="molecule type" value="Genomic_DNA"/>
</dbReference>
<feature type="transmembrane region" description="Helical" evidence="4">
    <location>
        <begin position="33"/>
        <end position="57"/>
    </location>
</feature>
<feature type="domain" description="GGDEF" evidence="5">
    <location>
        <begin position="339"/>
        <end position="470"/>
    </location>
</feature>
<evidence type="ECO:0000256" key="2">
    <source>
        <dbReference type="ARBA" id="ARBA00012528"/>
    </source>
</evidence>
<dbReference type="Pfam" id="PF00990">
    <property type="entry name" value="GGDEF"/>
    <property type="match status" value="1"/>
</dbReference>
<evidence type="ECO:0000256" key="1">
    <source>
        <dbReference type="ARBA" id="ARBA00001946"/>
    </source>
</evidence>
<dbReference type="GO" id="GO:0005886">
    <property type="term" value="C:plasma membrane"/>
    <property type="evidence" value="ECO:0007669"/>
    <property type="project" value="TreeGrafter"/>
</dbReference>
<dbReference type="GO" id="GO:0043709">
    <property type="term" value="P:cell adhesion involved in single-species biofilm formation"/>
    <property type="evidence" value="ECO:0007669"/>
    <property type="project" value="TreeGrafter"/>
</dbReference>
<dbReference type="PROSITE" id="PS50887">
    <property type="entry name" value="GGDEF"/>
    <property type="match status" value="1"/>
</dbReference>
<gene>
    <name evidence="6" type="ORF">EH243_11495</name>
</gene>
<dbReference type="PANTHER" id="PTHR45138">
    <property type="entry name" value="REGULATORY COMPONENTS OF SENSORY TRANSDUCTION SYSTEM"/>
    <property type="match status" value="1"/>
</dbReference>
<dbReference type="SUPFAM" id="SSF55073">
    <property type="entry name" value="Nucleotide cyclase"/>
    <property type="match status" value="1"/>
</dbReference>
<dbReference type="GO" id="GO:0052621">
    <property type="term" value="F:diguanylate cyclase activity"/>
    <property type="evidence" value="ECO:0007669"/>
    <property type="project" value="UniProtKB-EC"/>
</dbReference>
<dbReference type="InterPro" id="IPR007892">
    <property type="entry name" value="CHASE4"/>
</dbReference>
<dbReference type="Proteomes" id="UP000283087">
    <property type="component" value="Unassembled WGS sequence"/>
</dbReference>
<evidence type="ECO:0000259" key="5">
    <source>
        <dbReference type="PROSITE" id="PS50887"/>
    </source>
</evidence>
<evidence type="ECO:0000313" key="6">
    <source>
        <dbReference type="EMBL" id="RTE65558.1"/>
    </source>
</evidence>
<keyword evidence="4" id="KW-1133">Transmembrane helix</keyword>
<organism evidence="6 7">
    <name type="scientific">Amphritea opalescens</name>
    <dbReference type="NCBI Taxonomy" id="2490544"/>
    <lineage>
        <taxon>Bacteria</taxon>
        <taxon>Pseudomonadati</taxon>
        <taxon>Pseudomonadota</taxon>
        <taxon>Gammaproteobacteria</taxon>
        <taxon>Oceanospirillales</taxon>
        <taxon>Oceanospirillaceae</taxon>
        <taxon>Amphritea</taxon>
    </lineage>
</organism>
<dbReference type="InterPro" id="IPR029787">
    <property type="entry name" value="Nucleotide_cyclase"/>
</dbReference>
<dbReference type="SMART" id="SM00267">
    <property type="entry name" value="GGDEF"/>
    <property type="match status" value="1"/>
</dbReference>
<dbReference type="PANTHER" id="PTHR45138:SF9">
    <property type="entry name" value="DIGUANYLATE CYCLASE DGCM-RELATED"/>
    <property type="match status" value="1"/>
</dbReference>
<evidence type="ECO:0000256" key="4">
    <source>
        <dbReference type="SAM" id="Phobius"/>
    </source>
</evidence>
<name>A0A430KPY3_9GAMM</name>
<comment type="cofactor">
    <cofactor evidence="1">
        <name>Mg(2+)</name>
        <dbReference type="ChEBI" id="CHEBI:18420"/>
    </cofactor>
</comment>
<evidence type="ECO:0000313" key="7">
    <source>
        <dbReference type="Proteomes" id="UP000283087"/>
    </source>
</evidence>
<dbReference type="Pfam" id="PF05228">
    <property type="entry name" value="CHASE4"/>
    <property type="match status" value="1"/>
</dbReference>
<dbReference type="Gene3D" id="3.30.70.270">
    <property type="match status" value="1"/>
</dbReference>
<dbReference type="GO" id="GO:1902201">
    <property type="term" value="P:negative regulation of bacterial-type flagellum-dependent cell motility"/>
    <property type="evidence" value="ECO:0007669"/>
    <property type="project" value="TreeGrafter"/>
</dbReference>
<comment type="caution">
    <text evidence="6">The sequence shown here is derived from an EMBL/GenBank/DDBJ whole genome shotgun (WGS) entry which is preliminary data.</text>
</comment>
<dbReference type="EC" id="2.7.7.65" evidence="2"/>
<accession>A0A430KPY3</accession>
<keyword evidence="4" id="KW-0472">Membrane</keyword>
<feature type="transmembrane region" description="Helical" evidence="4">
    <location>
        <begin position="272"/>
        <end position="291"/>
    </location>
</feature>
<dbReference type="InterPro" id="IPR050469">
    <property type="entry name" value="Diguanylate_Cyclase"/>
</dbReference>
<sequence>MVMKTIMSEQRGFTASSADAEYLLTHPVPSRSVIPLILSLFGVSLVSIIGLVMLTLVSMEGLTEDNFKQRVKTAFNIEMIRQQGILQEYSYWDEAHQKLIVEPDEDWAKDNLGAYLQETYGIDLVWAFTSDMQPVMTLTDGEQVMISASELQLSDLQTLVQAAVDSDMPHIVSGYREFFGTPYLVSIGMFLDEDEMQKRSDGTFLLFAYRLDDHKIQRVRDEYLLPGLRFSTVNNGEQSDSAKVSLYNSQGVSLANLNWDTVSPSDKYFVRLLLPVVLIFIVMALLTWRLLVGEYANRQLYSSHLIDMATKDFLTNISNRREFYLRANHEISRSHREQTSLALLMMDLDHFKKINDSLGHSAGDDVLAEFARLVQENIREFDIFGRVGGEEFAVLLVAADLAKAEEIGERIRRVIGEYAFPSLSGSPLQCTVSVGVAVWDGEEALDRLMVRSDEALYTAKDNGRNRVSVA</sequence>
<reference evidence="6 7" key="1">
    <citation type="submission" date="2018-11" db="EMBL/GenBank/DDBJ databases">
        <title>The draft genome sequence of Amphritea opalescens ANRC-JH13T.</title>
        <authorList>
            <person name="Fang Z."/>
            <person name="Zhang Y."/>
            <person name="Han X."/>
        </authorList>
    </citation>
    <scope>NUCLEOTIDE SEQUENCE [LARGE SCALE GENOMIC DNA]</scope>
    <source>
        <strain evidence="6 7">ANRC-JH13</strain>
    </source>
</reference>
<dbReference type="InterPro" id="IPR000160">
    <property type="entry name" value="GGDEF_dom"/>
</dbReference>
<dbReference type="NCBIfam" id="TIGR00254">
    <property type="entry name" value="GGDEF"/>
    <property type="match status" value="1"/>
</dbReference>
<comment type="catalytic activity">
    <reaction evidence="3">
        <text>2 GTP = 3',3'-c-di-GMP + 2 diphosphate</text>
        <dbReference type="Rhea" id="RHEA:24898"/>
        <dbReference type="ChEBI" id="CHEBI:33019"/>
        <dbReference type="ChEBI" id="CHEBI:37565"/>
        <dbReference type="ChEBI" id="CHEBI:58805"/>
        <dbReference type="EC" id="2.7.7.65"/>
    </reaction>
</comment>
<evidence type="ECO:0000256" key="3">
    <source>
        <dbReference type="ARBA" id="ARBA00034247"/>
    </source>
</evidence>